<name>A0A438D5X8_VITVI</name>
<evidence type="ECO:0000256" key="1">
    <source>
        <dbReference type="SAM" id="MobiDB-lite"/>
    </source>
</evidence>
<dbReference type="AlphaFoldDB" id="A0A438D5X8"/>
<proteinExistence type="predicted"/>
<gene>
    <name evidence="2" type="ORF">CK203_114214</name>
</gene>
<feature type="compositionally biased region" description="Polar residues" evidence="1">
    <location>
        <begin position="16"/>
        <end position="36"/>
    </location>
</feature>
<dbReference type="Proteomes" id="UP000288805">
    <property type="component" value="Unassembled WGS sequence"/>
</dbReference>
<dbReference type="PANTHER" id="PTHR33264:SF8">
    <property type="entry name" value="EXPRESSED PROTEIN"/>
    <property type="match status" value="1"/>
</dbReference>
<reference evidence="2 3" key="1">
    <citation type="journal article" date="2018" name="PLoS Genet.">
        <title>Population sequencing reveals clonal diversity and ancestral inbreeding in the grapevine cultivar Chardonnay.</title>
        <authorList>
            <person name="Roach M.J."/>
            <person name="Johnson D.L."/>
            <person name="Bohlmann J."/>
            <person name="van Vuuren H.J."/>
            <person name="Jones S.J."/>
            <person name="Pretorius I.S."/>
            <person name="Schmidt S.A."/>
            <person name="Borneman A.R."/>
        </authorList>
    </citation>
    <scope>NUCLEOTIDE SEQUENCE [LARGE SCALE GENOMIC DNA]</scope>
    <source>
        <strain evidence="3">cv. Chardonnay</strain>
        <tissue evidence="2">Leaf</tissue>
    </source>
</reference>
<evidence type="ECO:0000313" key="2">
    <source>
        <dbReference type="EMBL" id="RVW30908.1"/>
    </source>
</evidence>
<dbReference type="PANTHER" id="PTHR33264">
    <property type="entry name" value="EXPRESSED PROTEIN"/>
    <property type="match status" value="1"/>
</dbReference>
<sequence length="178" mass="19845">MKKTRSRPSQLRVPPSLTQINAKSPPSVNRRQQLLSSKPVAEEQNNMGVEEKRRQTVAPVESEKSKRIGEVAGGTAAECAAICCCCPCGVMNLLILAVYKLPAGLCRKMWRRRNLRRKQKRNALLQQRPSAGPPTCSCDEGNVQMIERGGKNGVDLDNEMWARFYGAGFWRSSSQREA</sequence>
<comment type="caution">
    <text evidence="2">The sequence shown here is derived from an EMBL/GenBank/DDBJ whole genome shotgun (WGS) entry which is preliminary data.</text>
</comment>
<dbReference type="EMBL" id="QGNW01001779">
    <property type="protein sequence ID" value="RVW30908.1"/>
    <property type="molecule type" value="Genomic_DNA"/>
</dbReference>
<feature type="region of interest" description="Disordered" evidence="1">
    <location>
        <begin position="1"/>
        <end position="62"/>
    </location>
</feature>
<accession>A0A438D5X8</accession>
<protein>
    <recommendedName>
        <fullName evidence="4">Cysteine-rich transmembrane CYSTM domain-containing protein</fullName>
    </recommendedName>
</protein>
<organism evidence="2 3">
    <name type="scientific">Vitis vinifera</name>
    <name type="common">Grape</name>
    <dbReference type="NCBI Taxonomy" id="29760"/>
    <lineage>
        <taxon>Eukaryota</taxon>
        <taxon>Viridiplantae</taxon>
        <taxon>Streptophyta</taxon>
        <taxon>Embryophyta</taxon>
        <taxon>Tracheophyta</taxon>
        <taxon>Spermatophyta</taxon>
        <taxon>Magnoliopsida</taxon>
        <taxon>eudicotyledons</taxon>
        <taxon>Gunneridae</taxon>
        <taxon>Pentapetalae</taxon>
        <taxon>rosids</taxon>
        <taxon>Vitales</taxon>
        <taxon>Vitaceae</taxon>
        <taxon>Viteae</taxon>
        <taxon>Vitis</taxon>
    </lineage>
</organism>
<evidence type="ECO:0000313" key="3">
    <source>
        <dbReference type="Proteomes" id="UP000288805"/>
    </source>
</evidence>
<evidence type="ECO:0008006" key="4">
    <source>
        <dbReference type="Google" id="ProtNLM"/>
    </source>
</evidence>